<dbReference type="KEGG" id="vg:70080929"/>
<dbReference type="GeneID" id="70080929"/>
<accession>A0A3G3M9V2</accession>
<dbReference type="InterPro" id="IPR007694">
    <property type="entry name" value="DNA_helicase_DnaB-like_C"/>
</dbReference>
<dbReference type="InterPro" id="IPR027417">
    <property type="entry name" value="P-loop_NTPase"/>
</dbReference>
<keyword evidence="3" id="KW-0378">Hydrolase</keyword>
<dbReference type="EMBL" id="MH976515">
    <property type="protein sequence ID" value="AYR03221.1"/>
    <property type="molecule type" value="Genomic_DNA"/>
</dbReference>
<keyword evidence="4" id="KW-1185">Reference proteome</keyword>
<feature type="compositionally biased region" description="Polar residues" evidence="1">
    <location>
        <begin position="359"/>
        <end position="370"/>
    </location>
</feature>
<dbReference type="PROSITE" id="PS51199">
    <property type="entry name" value="SF4_HELICASE"/>
    <property type="match status" value="1"/>
</dbReference>
<reference evidence="3 4" key="1">
    <citation type="submission" date="2018-09" db="EMBL/GenBank/DDBJ databases">
        <authorList>
            <person name="Amanuel B.M."/>
            <person name="Anspach C.J."/>
            <person name="Chiquito R.J."/>
            <person name="Gales J.M."/>
            <person name="Hall T."/>
            <person name="Hotaki K."/>
            <person name="Lozano B."/>
            <person name="Mugisha B."/>
            <person name="Fogarty M.P."/>
            <person name="Leadon S.A."/>
            <person name="Molloy S.D."/>
            <person name="Garlena R.A."/>
            <person name="Russell D.A."/>
            <person name="Pope W.H."/>
            <person name="Jacobs-Sera D."/>
            <person name="Hatfull G.F."/>
        </authorList>
    </citation>
    <scope>NUCLEOTIDE SEQUENCE [LARGE SCALE GENOMIC DNA]</scope>
</reference>
<evidence type="ECO:0000313" key="3">
    <source>
        <dbReference type="EMBL" id="AYR03221.1"/>
    </source>
</evidence>
<organism evidence="3 4">
    <name type="scientific">Gordonia phage Octobien14</name>
    <dbReference type="NCBI Taxonomy" id="2483673"/>
    <lineage>
        <taxon>Viruses</taxon>
        <taxon>Duplodnaviria</taxon>
        <taxon>Heunggongvirae</taxon>
        <taxon>Uroviricota</taxon>
        <taxon>Caudoviricetes</taxon>
        <taxon>Deeyouvirinae</taxon>
        <taxon>Octobienvirus</taxon>
        <taxon>Octobienvirus octobien14</taxon>
    </lineage>
</organism>
<name>A0A3G3M9V2_9CAUD</name>
<feature type="domain" description="SF4 helicase" evidence="2">
    <location>
        <begin position="173"/>
        <end position="436"/>
    </location>
</feature>
<dbReference type="PANTHER" id="PTHR30153:SF2">
    <property type="entry name" value="REPLICATIVE DNA HELICASE"/>
    <property type="match status" value="1"/>
</dbReference>
<dbReference type="InterPro" id="IPR036185">
    <property type="entry name" value="DNA_heli_DnaB-like_N_sf"/>
</dbReference>
<dbReference type="GO" id="GO:0003678">
    <property type="term" value="F:DNA helicase activity"/>
    <property type="evidence" value="ECO:0007669"/>
    <property type="project" value="InterPro"/>
</dbReference>
<protein>
    <submittedName>
        <fullName evidence="3">DnaB-like dsDNA helicase</fullName>
    </submittedName>
</protein>
<dbReference type="GO" id="GO:0006260">
    <property type="term" value="P:DNA replication"/>
    <property type="evidence" value="ECO:0007669"/>
    <property type="project" value="InterPro"/>
</dbReference>
<evidence type="ECO:0000259" key="2">
    <source>
        <dbReference type="PROSITE" id="PS51199"/>
    </source>
</evidence>
<dbReference type="SUPFAM" id="SSF52540">
    <property type="entry name" value="P-loop containing nucleoside triphosphate hydrolases"/>
    <property type="match status" value="1"/>
</dbReference>
<dbReference type="RefSeq" id="YP_010246322.1">
    <property type="nucleotide sequence ID" value="NC_060134.1"/>
</dbReference>
<dbReference type="PANTHER" id="PTHR30153">
    <property type="entry name" value="REPLICATIVE DNA HELICASE DNAB"/>
    <property type="match status" value="1"/>
</dbReference>
<evidence type="ECO:0000313" key="4">
    <source>
        <dbReference type="Proteomes" id="UP000280547"/>
    </source>
</evidence>
<keyword evidence="3" id="KW-0347">Helicase</keyword>
<dbReference type="GO" id="GO:0005524">
    <property type="term" value="F:ATP binding"/>
    <property type="evidence" value="ECO:0007669"/>
    <property type="project" value="InterPro"/>
</dbReference>
<dbReference type="InterPro" id="IPR016136">
    <property type="entry name" value="DNA_helicase_N/primase_C"/>
</dbReference>
<keyword evidence="3" id="KW-0547">Nucleotide-binding</keyword>
<dbReference type="Gene3D" id="3.40.50.300">
    <property type="entry name" value="P-loop containing nucleotide triphosphate hydrolases"/>
    <property type="match status" value="1"/>
</dbReference>
<dbReference type="SUPFAM" id="SSF48024">
    <property type="entry name" value="N-terminal domain of DnaB helicase"/>
    <property type="match status" value="1"/>
</dbReference>
<dbReference type="Proteomes" id="UP000280547">
    <property type="component" value="Segment"/>
</dbReference>
<proteinExistence type="predicted"/>
<dbReference type="Gene3D" id="1.10.860.10">
    <property type="entry name" value="DNAb Helicase, Chain A"/>
    <property type="match status" value="1"/>
</dbReference>
<keyword evidence="3" id="KW-0067">ATP-binding</keyword>
<dbReference type="Pfam" id="PF03796">
    <property type="entry name" value="DnaB_C"/>
    <property type="match status" value="1"/>
</dbReference>
<evidence type="ECO:0000256" key="1">
    <source>
        <dbReference type="SAM" id="MobiDB-lite"/>
    </source>
</evidence>
<gene>
    <name evidence="3" type="primary">77</name>
    <name evidence="3" type="ORF">SEA_OCTOBIEN14_77</name>
</gene>
<sequence length="436" mass="47699">MVDVLKRAIDSTNRHTDEQILVAALTSFTLRDEVKELVPHLAGADFYNANYGKIWDAAVGLVEDSRILSVENLLGKVKSDAQKQILDDLAGTPVRLIEVTRGIEIVKNEAMKRRLFEAMRESAQTASSADSVGEALDAFHTNLQRINGEEVAAASAGIGEAIGDFWQDLDLPEDEKEPPFPTPWLELDERLNGGLRRGRLYIWGGRPGEGKSLACCNIAGLAAERGLKSIYFTAEMSKGEVTARILCAGAQADYGQITRGDVDAANRAILSNYSDEIKDADLEIVDKPSISIRDIRAMSAAKHRAGGLDIVFVDYLQMIQPDDKSIPREQQVAGISSSLKVLARQLNVAVVCAVQLNRPPQQQGRDNSGGSKPRPTLESIRESDRIGQDADVVILNHCPNGNTQAGVEMEFCMPKCRTGRPGVVKRIWRADQARIQ</sequence>
<feature type="region of interest" description="Disordered" evidence="1">
    <location>
        <begin position="359"/>
        <end position="384"/>
    </location>
</feature>